<dbReference type="InterPro" id="IPR003663">
    <property type="entry name" value="Sugar/inositol_transpt"/>
</dbReference>
<dbReference type="InterPro" id="IPR020846">
    <property type="entry name" value="MFS_dom"/>
</dbReference>
<dbReference type="GO" id="GO:0016020">
    <property type="term" value="C:membrane"/>
    <property type="evidence" value="ECO:0007669"/>
    <property type="project" value="UniProtKB-SubCell"/>
</dbReference>
<feature type="transmembrane region" description="Helical" evidence="7">
    <location>
        <begin position="302"/>
        <end position="324"/>
    </location>
</feature>
<dbReference type="PANTHER" id="PTHR23503">
    <property type="entry name" value="SOLUTE CARRIER FAMILY 2"/>
    <property type="match status" value="1"/>
</dbReference>
<keyword evidence="2 6" id="KW-0813">Transport</keyword>
<accession>A0A0D8XY75</accession>
<reference evidence="9 10" key="1">
    <citation type="submission" date="2013-11" db="EMBL/GenBank/DDBJ databases">
        <title>Draft genome of the bovine lungworm Dictyocaulus viviparus.</title>
        <authorList>
            <person name="Mitreva M."/>
        </authorList>
    </citation>
    <scope>NUCLEOTIDE SEQUENCE [LARGE SCALE GENOMIC DNA]</scope>
    <source>
        <strain evidence="9 10">HannoverDv2000</strain>
    </source>
</reference>
<dbReference type="InterPro" id="IPR005828">
    <property type="entry name" value="MFS_sugar_transport-like"/>
</dbReference>
<keyword evidence="4 7" id="KW-1133">Transmembrane helix</keyword>
<dbReference type="InterPro" id="IPR005829">
    <property type="entry name" value="Sugar_transporter_CS"/>
</dbReference>
<dbReference type="Proteomes" id="UP000053766">
    <property type="component" value="Unassembled WGS sequence"/>
</dbReference>
<comment type="similarity">
    <text evidence="6">Belongs to the major facilitator superfamily. Sugar transporter (TC 2.A.1.1) family.</text>
</comment>
<proteinExistence type="inferred from homology"/>
<dbReference type="STRING" id="29172.A0A0D8XY75"/>
<protein>
    <submittedName>
        <fullName evidence="9">MFS transporter, SP family</fullName>
    </submittedName>
</protein>
<feature type="domain" description="Major facilitator superfamily (MFS) profile" evidence="8">
    <location>
        <begin position="1"/>
        <end position="433"/>
    </location>
</feature>
<dbReference type="InterPro" id="IPR036259">
    <property type="entry name" value="MFS_trans_sf"/>
</dbReference>
<feature type="transmembrane region" description="Helical" evidence="7">
    <location>
        <begin position="410"/>
        <end position="429"/>
    </location>
</feature>
<evidence type="ECO:0000313" key="10">
    <source>
        <dbReference type="Proteomes" id="UP000053766"/>
    </source>
</evidence>
<dbReference type="AlphaFoldDB" id="A0A0D8XY75"/>
<evidence type="ECO:0000313" key="9">
    <source>
        <dbReference type="EMBL" id="KJH49450.1"/>
    </source>
</evidence>
<name>A0A0D8XY75_DICVI</name>
<dbReference type="EMBL" id="KN716234">
    <property type="protein sequence ID" value="KJH49450.1"/>
    <property type="molecule type" value="Genomic_DNA"/>
</dbReference>
<feature type="transmembrane region" description="Helical" evidence="7">
    <location>
        <begin position="384"/>
        <end position="403"/>
    </location>
</feature>
<evidence type="ECO:0000256" key="6">
    <source>
        <dbReference type="RuleBase" id="RU003346"/>
    </source>
</evidence>
<feature type="transmembrane region" description="Helical" evidence="7">
    <location>
        <begin position="330"/>
        <end position="349"/>
    </location>
</feature>
<dbReference type="GO" id="GO:0015149">
    <property type="term" value="F:hexose transmembrane transporter activity"/>
    <property type="evidence" value="ECO:0007669"/>
    <property type="project" value="TreeGrafter"/>
</dbReference>
<dbReference type="NCBIfam" id="TIGR00879">
    <property type="entry name" value="SP"/>
    <property type="match status" value="1"/>
</dbReference>
<reference evidence="10" key="2">
    <citation type="journal article" date="2016" name="Sci. Rep.">
        <title>Dictyocaulus viviparus genome, variome and transcriptome elucidate lungworm biology and support future intervention.</title>
        <authorList>
            <person name="McNulty S.N."/>
            <person name="Strube C."/>
            <person name="Rosa B.A."/>
            <person name="Martin J.C."/>
            <person name="Tyagi R."/>
            <person name="Choi Y.J."/>
            <person name="Wang Q."/>
            <person name="Hallsworth Pepin K."/>
            <person name="Zhang X."/>
            <person name="Ozersky P."/>
            <person name="Wilson R.K."/>
            <person name="Sternberg P.W."/>
            <person name="Gasser R.B."/>
            <person name="Mitreva M."/>
        </authorList>
    </citation>
    <scope>NUCLEOTIDE SEQUENCE [LARGE SCALE GENOMIC DNA]</scope>
    <source>
        <strain evidence="10">HannoverDv2000</strain>
    </source>
</reference>
<dbReference type="PROSITE" id="PS50850">
    <property type="entry name" value="MFS"/>
    <property type="match status" value="1"/>
</dbReference>
<evidence type="ECO:0000256" key="1">
    <source>
        <dbReference type="ARBA" id="ARBA00004141"/>
    </source>
</evidence>
<dbReference type="Pfam" id="PF00083">
    <property type="entry name" value="Sugar_tr"/>
    <property type="match status" value="1"/>
</dbReference>
<feature type="transmembrane region" description="Helical" evidence="7">
    <location>
        <begin position="45"/>
        <end position="62"/>
    </location>
</feature>
<feature type="transmembrane region" description="Helical" evidence="7">
    <location>
        <begin position="272"/>
        <end position="293"/>
    </location>
</feature>
<feature type="transmembrane region" description="Helical" evidence="7">
    <location>
        <begin position="134"/>
        <end position="155"/>
    </location>
</feature>
<keyword evidence="10" id="KW-1185">Reference proteome</keyword>
<feature type="transmembrane region" description="Helical" evidence="7">
    <location>
        <begin position="104"/>
        <end position="128"/>
    </location>
</feature>
<evidence type="ECO:0000256" key="3">
    <source>
        <dbReference type="ARBA" id="ARBA00022692"/>
    </source>
</evidence>
<comment type="subcellular location">
    <subcellularLocation>
        <location evidence="1">Membrane</location>
        <topology evidence="1">Multi-pass membrane protein</topology>
    </subcellularLocation>
</comment>
<keyword evidence="5 7" id="KW-0472">Membrane</keyword>
<evidence type="ECO:0000256" key="2">
    <source>
        <dbReference type="ARBA" id="ARBA00022448"/>
    </source>
</evidence>
<gene>
    <name evidence="9" type="ORF">DICVIV_04387</name>
</gene>
<feature type="transmembrane region" description="Helical" evidence="7">
    <location>
        <begin position="12"/>
        <end position="33"/>
    </location>
</feature>
<evidence type="ECO:0000256" key="4">
    <source>
        <dbReference type="ARBA" id="ARBA00022989"/>
    </source>
</evidence>
<organism evidence="9 10">
    <name type="scientific">Dictyocaulus viviparus</name>
    <name type="common">Bovine lungworm</name>
    <dbReference type="NCBI Taxonomy" id="29172"/>
    <lineage>
        <taxon>Eukaryota</taxon>
        <taxon>Metazoa</taxon>
        <taxon>Ecdysozoa</taxon>
        <taxon>Nematoda</taxon>
        <taxon>Chromadorea</taxon>
        <taxon>Rhabditida</taxon>
        <taxon>Rhabditina</taxon>
        <taxon>Rhabditomorpha</taxon>
        <taxon>Strongyloidea</taxon>
        <taxon>Metastrongylidae</taxon>
        <taxon>Dictyocaulus</taxon>
    </lineage>
</organism>
<evidence type="ECO:0000259" key="8">
    <source>
        <dbReference type="PROSITE" id="PS50850"/>
    </source>
</evidence>
<dbReference type="OrthoDB" id="4540492at2759"/>
<evidence type="ECO:0000256" key="5">
    <source>
        <dbReference type="ARBA" id="ARBA00023136"/>
    </source>
</evidence>
<feature type="transmembrane region" description="Helical" evidence="7">
    <location>
        <begin position="68"/>
        <end position="92"/>
    </location>
</feature>
<dbReference type="PRINTS" id="PR00171">
    <property type="entry name" value="SUGRTRNSPORT"/>
</dbReference>
<evidence type="ECO:0000256" key="7">
    <source>
        <dbReference type="SAM" id="Phobius"/>
    </source>
</evidence>
<dbReference type="Gene3D" id="1.20.1250.20">
    <property type="entry name" value="MFS general substrate transporter like domains"/>
    <property type="match status" value="1"/>
</dbReference>
<dbReference type="SUPFAM" id="SSF103473">
    <property type="entry name" value="MFS general substrate transporter"/>
    <property type="match status" value="1"/>
</dbReference>
<keyword evidence="3 7" id="KW-0812">Transmembrane</keyword>
<dbReference type="PROSITE" id="PS00216">
    <property type="entry name" value="SUGAR_TRANSPORT_1"/>
    <property type="match status" value="1"/>
</dbReference>
<dbReference type="PANTHER" id="PTHR23503:SF8">
    <property type="entry name" value="FACILITATED GLUCOSE TRANSPORTER PROTEIN 1"/>
    <property type="match status" value="1"/>
</dbReference>
<sequence>MVYYLSDILNFINRSMVVSVFGVGAAIGGLLSAMLADKAGRRGGLFYTNIIAFLAAALMGLAKTVDVYPMMLFGRFFIGIYAGLTVIVPMYLTEVSPIKFRGTFGSLHQLLITVSILVSQLLGLPQIFGTADRWPLIFGFVAVPALLQVITLPMIPESPKFTLCIRGEVERATQDLELLRSTDKVQFEVERMLAEAVRTRDEISDMTSMLDMFRGSLLWPSTLTIVMMTAQQLTGIVSVKIIVQWSKPGINATVYYSTIIFKESGLTDKGSVYATFTMGIVNVAMTLVANILVDHHSFGRRILLLAGIVGMLVSSLLLVVSISLSRVGSAWASYCAVFFVLLFVMSFAAGPGGIPWFFPCEIFFTNARANACALGAIAHWTMSFVVAITFVFLNVGFGILFLFNSIRQFSFLMFFCFLILYFTFVWKYVPETNDLTIEEIVATIQQKQ</sequence>
<dbReference type="InterPro" id="IPR045263">
    <property type="entry name" value="GLUT"/>
</dbReference>